<evidence type="ECO:0000313" key="3">
    <source>
        <dbReference type="Proteomes" id="UP000195160"/>
    </source>
</evidence>
<sequence>MQKREFLNFKKGDCIYVYSGGNLEAQGRYVCVVEDKNELFLCWRNHKGNEIYTNLNGISVETMNENTAHLQNTSSTCARGYNDNYKPNTSSGYEQGYNDNYNQNTSSGYEQGY</sequence>
<evidence type="ECO:0000256" key="1">
    <source>
        <dbReference type="SAM" id="MobiDB-lite"/>
    </source>
</evidence>
<organism evidence="2 3">
    <name type="scientific">Bacillus thuringiensis subsp. medellin</name>
    <dbReference type="NCBI Taxonomy" id="79672"/>
    <lineage>
        <taxon>Bacteria</taxon>
        <taxon>Bacillati</taxon>
        <taxon>Bacillota</taxon>
        <taxon>Bacilli</taxon>
        <taxon>Bacillales</taxon>
        <taxon>Bacillaceae</taxon>
        <taxon>Bacillus</taxon>
        <taxon>Bacillus cereus group</taxon>
    </lineage>
</organism>
<feature type="compositionally biased region" description="Polar residues" evidence="1">
    <location>
        <begin position="85"/>
        <end position="113"/>
    </location>
</feature>
<name>A0A9X6RIW1_BACTV</name>
<accession>A0A9X6RIW1</accession>
<dbReference type="Proteomes" id="UP000195160">
    <property type="component" value="Unassembled WGS sequence"/>
</dbReference>
<gene>
    <name evidence="2" type="ORF">BK784_01765</name>
</gene>
<protein>
    <submittedName>
        <fullName evidence="2">Uncharacterized protein</fullName>
    </submittedName>
</protein>
<proteinExistence type="predicted"/>
<comment type="caution">
    <text evidence="2">The sequence shown here is derived from an EMBL/GenBank/DDBJ whole genome shotgun (WGS) entry which is preliminary data.</text>
</comment>
<dbReference type="RefSeq" id="WP_088065508.1">
    <property type="nucleotide sequence ID" value="NZ_MOOV01000019.1"/>
</dbReference>
<evidence type="ECO:0000313" key="2">
    <source>
        <dbReference type="EMBL" id="OUC03762.1"/>
    </source>
</evidence>
<dbReference type="EMBL" id="MOOV01000019">
    <property type="protein sequence ID" value="OUC03762.1"/>
    <property type="molecule type" value="Genomic_DNA"/>
</dbReference>
<feature type="region of interest" description="Disordered" evidence="1">
    <location>
        <begin position="79"/>
        <end position="113"/>
    </location>
</feature>
<feature type="non-terminal residue" evidence="2">
    <location>
        <position position="113"/>
    </location>
</feature>
<dbReference type="AlphaFoldDB" id="A0A9X6RIW1"/>
<reference evidence="2 3" key="1">
    <citation type="submission" date="2016-10" db="EMBL/GenBank/DDBJ databases">
        <title>Comparative genomics of Bacillus thuringiensis reveals a path to pathogens against multiple invertebrate hosts.</title>
        <authorList>
            <person name="Zheng J."/>
            <person name="Gao Q."/>
            <person name="Liu H."/>
            <person name="Peng D."/>
            <person name="Ruan L."/>
            <person name="Sun M."/>
        </authorList>
    </citation>
    <scope>NUCLEOTIDE SEQUENCE [LARGE SCALE GENOMIC DNA]</scope>
    <source>
        <strain evidence="2">T30001</strain>
    </source>
</reference>